<dbReference type="Pfam" id="PF00350">
    <property type="entry name" value="Dynamin_N"/>
    <property type="match status" value="1"/>
</dbReference>
<sequence length="646" mass="70379">MQSQIKSPRTVMQQFGESRKRMQASLDRLSTMAELLGPALTAQKSRLSQCIRFLAADQAQFGVIGAEGVGKSTLINAILGEYSDIVPTERSQPGTVAATYISFGEQDEPQYRVVTDDEGTECILKNLSKKEFGKYALQKFNKNNEKMVKWLEIEINNGTLAGGLTLVDIPGGEGVSTEVREQTSFFLSHREHAIAGVTRERSGYGALKRLLGSADIFDQVGVLIYNTNRSAFDDVEDGLERDRIEEYRQGFVEAVAGELSEHVLKKTFVTNLRRLSSGERATNEIDSALDLEGQAALAQIAQVIEQRSVTVVLKRGVALTIQAVDEFQTMVRRRKAVLDALLSGETGGADVVRARGTLNDERRLAVHAWTAAENDPEQFERDREAAKEVTSAAVTLRGDIARGLGALKDDWEARENYDNEALEILGSSIEATFSKHAAEYTNFCVKRLLQEARPRIVRRQALLNRVLSKIDFFDDLPTQSENDIDFSASSAPGIEIDRGVDVAAAAGFAGSMASASVSMGVTGIGLSVAWIPAVASVVAGLYSGIRHLIRGGDRGAGHKILESALGKSLLELPDPDGEATRWQEALGEAVAAQLKLFEAQLDEIDAIFTDPGQARDRLEDMTTELSSRLTEISAERSAILRLSPAD</sequence>
<accession>A0A3M0C0Q3</accession>
<dbReference type="RefSeq" id="WP_121939871.1">
    <property type="nucleotide sequence ID" value="NZ_REFR01000014.1"/>
</dbReference>
<evidence type="ECO:0000259" key="1">
    <source>
        <dbReference type="Pfam" id="PF00350"/>
    </source>
</evidence>
<dbReference type="EMBL" id="REFR01000014">
    <property type="protein sequence ID" value="RMB02882.1"/>
    <property type="molecule type" value="Genomic_DNA"/>
</dbReference>
<gene>
    <name evidence="2" type="ORF">BXY39_3234</name>
</gene>
<dbReference type="InParanoid" id="A0A3M0C0Q3"/>
<feature type="domain" description="Dynamin N-terminal" evidence="1">
    <location>
        <begin position="63"/>
        <end position="197"/>
    </location>
</feature>
<name>A0A3M0C0Q3_9PROT</name>
<dbReference type="InterPro" id="IPR045063">
    <property type="entry name" value="Dynamin_N"/>
</dbReference>
<dbReference type="CDD" id="cd00882">
    <property type="entry name" value="Ras_like_GTPase"/>
    <property type="match status" value="1"/>
</dbReference>
<keyword evidence="3" id="KW-1185">Reference proteome</keyword>
<dbReference type="AlphaFoldDB" id="A0A3M0C0Q3"/>
<dbReference type="Gene3D" id="3.40.50.300">
    <property type="entry name" value="P-loop containing nucleotide triphosphate hydrolases"/>
    <property type="match status" value="1"/>
</dbReference>
<reference evidence="2 3" key="1">
    <citation type="submission" date="2018-10" db="EMBL/GenBank/DDBJ databases">
        <title>Genomic Encyclopedia of Archaeal and Bacterial Type Strains, Phase II (KMG-II): from individual species to whole genera.</title>
        <authorList>
            <person name="Goeker M."/>
        </authorList>
    </citation>
    <scope>NUCLEOTIDE SEQUENCE [LARGE SCALE GENOMIC DNA]</scope>
    <source>
        <strain evidence="2 3">DSM 25217</strain>
    </source>
</reference>
<protein>
    <submittedName>
        <fullName evidence="2">Dynamin family protein</fullName>
    </submittedName>
</protein>
<evidence type="ECO:0000313" key="2">
    <source>
        <dbReference type="EMBL" id="RMB02882.1"/>
    </source>
</evidence>
<dbReference type="SUPFAM" id="SSF52540">
    <property type="entry name" value="P-loop containing nucleoside triphosphate hydrolases"/>
    <property type="match status" value="1"/>
</dbReference>
<evidence type="ECO:0000313" key="3">
    <source>
        <dbReference type="Proteomes" id="UP000271227"/>
    </source>
</evidence>
<dbReference type="Proteomes" id="UP000271227">
    <property type="component" value="Unassembled WGS sequence"/>
</dbReference>
<organism evidence="2 3">
    <name type="scientific">Eilatimonas milleporae</name>
    <dbReference type="NCBI Taxonomy" id="911205"/>
    <lineage>
        <taxon>Bacteria</taxon>
        <taxon>Pseudomonadati</taxon>
        <taxon>Pseudomonadota</taxon>
        <taxon>Alphaproteobacteria</taxon>
        <taxon>Kordiimonadales</taxon>
        <taxon>Kordiimonadaceae</taxon>
        <taxon>Eilatimonas</taxon>
    </lineage>
</organism>
<proteinExistence type="predicted"/>
<comment type="caution">
    <text evidence="2">The sequence shown here is derived from an EMBL/GenBank/DDBJ whole genome shotgun (WGS) entry which is preliminary data.</text>
</comment>
<dbReference type="OrthoDB" id="7927795at2"/>
<dbReference type="InterPro" id="IPR027417">
    <property type="entry name" value="P-loop_NTPase"/>
</dbReference>